<dbReference type="STRING" id="411467.BACCAP_01321"/>
<dbReference type="EMBL" id="AAXG02000010">
    <property type="protein sequence ID" value="EDN00555.1"/>
    <property type="molecule type" value="Genomic_DNA"/>
</dbReference>
<gene>
    <name evidence="1" type="ORF">BACCAP_01321</name>
</gene>
<name>A6NSZ2_9FIRM</name>
<evidence type="ECO:0000313" key="2">
    <source>
        <dbReference type="Proteomes" id="UP000003639"/>
    </source>
</evidence>
<keyword evidence="2" id="KW-1185">Reference proteome</keyword>
<evidence type="ECO:0000313" key="1">
    <source>
        <dbReference type="EMBL" id="EDN00555.1"/>
    </source>
</evidence>
<reference evidence="1 2" key="2">
    <citation type="submission" date="2007-06" db="EMBL/GenBank/DDBJ databases">
        <title>Draft genome sequence of Pseudoflavonifractor capillosus ATCC 29799.</title>
        <authorList>
            <person name="Sudarsanam P."/>
            <person name="Ley R."/>
            <person name="Guruge J."/>
            <person name="Turnbaugh P.J."/>
            <person name="Mahowald M."/>
            <person name="Liep D."/>
            <person name="Gordon J."/>
        </authorList>
    </citation>
    <scope>NUCLEOTIDE SEQUENCE [LARGE SCALE GENOMIC DNA]</scope>
    <source>
        <strain evidence="1 2">ATCC 29799</strain>
    </source>
</reference>
<dbReference type="Proteomes" id="UP000003639">
    <property type="component" value="Unassembled WGS sequence"/>
</dbReference>
<protein>
    <submittedName>
        <fullName evidence="1">Uncharacterized protein</fullName>
    </submittedName>
</protein>
<dbReference type="AlphaFoldDB" id="A6NSZ2"/>
<comment type="caution">
    <text evidence="1">The sequence shown here is derived from an EMBL/GenBank/DDBJ whole genome shotgun (WGS) entry which is preliminary data.</text>
</comment>
<reference evidence="1 2" key="1">
    <citation type="submission" date="2007-04" db="EMBL/GenBank/DDBJ databases">
        <authorList>
            <person name="Fulton L."/>
            <person name="Clifton S."/>
            <person name="Fulton B."/>
            <person name="Xu J."/>
            <person name="Minx P."/>
            <person name="Pepin K.H."/>
            <person name="Johnson M."/>
            <person name="Thiruvilangam P."/>
            <person name="Bhonagiri V."/>
            <person name="Nash W.E."/>
            <person name="Mardis E.R."/>
            <person name="Wilson R.K."/>
        </authorList>
    </citation>
    <scope>NUCLEOTIDE SEQUENCE [LARGE SCALE GENOMIC DNA]</scope>
    <source>
        <strain evidence="1 2">ATCC 29799</strain>
    </source>
</reference>
<proteinExistence type="predicted"/>
<accession>A6NSZ2</accession>
<sequence length="182" mass="19695">MRPAEEHDIIKIKKTAKKRRKQWGGGKKMKKRLLISGAVLLAACVALLLWRGGRGYRLPFSAQEVSKAEIYYFNALQKKNLTSLEDVALLTGALGGLVSEGGYQRIPTGGQSFDVFITLDSGETWQCAYYQTAGDSGYYTDGTVWLAVSGLDLKAVWAELASPAEEVPPGGMPEGLPLEPAG</sequence>
<organism evidence="1 2">
    <name type="scientific">Pseudoflavonifractor capillosus ATCC 29799</name>
    <dbReference type="NCBI Taxonomy" id="411467"/>
    <lineage>
        <taxon>Bacteria</taxon>
        <taxon>Bacillati</taxon>
        <taxon>Bacillota</taxon>
        <taxon>Clostridia</taxon>
        <taxon>Eubacteriales</taxon>
        <taxon>Oscillospiraceae</taxon>
        <taxon>Pseudoflavonifractor</taxon>
    </lineage>
</organism>